<evidence type="ECO:0000256" key="1">
    <source>
        <dbReference type="ARBA" id="ARBA00022598"/>
    </source>
</evidence>
<gene>
    <name evidence="3" type="ORF">rosag_30890</name>
</gene>
<evidence type="ECO:0000313" key="4">
    <source>
        <dbReference type="Proteomes" id="UP001161325"/>
    </source>
</evidence>
<dbReference type="AlphaFoldDB" id="A0AA37V7G2"/>
<proteinExistence type="predicted"/>
<sequence length="249" mass="25839">MDRATDRYDGVLAETLAGDLGIPRVVAFERVGSTMDVAHALAAEGAPAGTLVIADAQTGGRGRAGRRWVSAPGAGIWMTLLERPADASALEVLSLRLGLAAAVAVQPFADDAVQVKWPNDLQIARRKLAGVLVEARWRDAQPEWVAVGVGLNVVPPADLPETSGLRAHVARLAVLSALVPALREAAATRGGLSPEELAAYAARDALAGRRIVAPVAGIVRGVAPSGELRVTATDGAEHRLRQATITLAD</sequence>
<dbReference type="InterPro" id="IPR004408">
    <property type="entry name" value="Biotin_CoA_COase_ligase"/>
</dbReference>
<reference evidence="3" key="1">
    <citation type="submission" date="2022-08" db="EMBL/GenBank/DDBJ databases">
        <title>Draft genome sequencing of Roseisolibacter agri AW1220.</title>
        <authorList>
            <person name="Tobiishi Y."/>
            <person name="Tonouchi A."/>
        </authorList>
    </citation>
    <scope>NUCLEOTIDE SEQUENCE</scope>
    <source>
        <strain evidence="3">AW1220</strain>
    </source>
</reference>
<dbReference type="NCBIfam" id="TIGR00121">
    <property type="entry name" value="birA_ligase"/>
    <property type="match status" value="1"/>
</dbReference>
<dbReference type="Pfam" id="PF03099">
    <property type="entry name" value="BPL_LplA_LipB"/>
    <property type="match status" value="1"/>
</dbReference>
<dbReference type="InterPro" id="IPR045864">
    <property type="entry name" value="aa-tRNA-synth_II/BPL/LPL"/>
</dbReference>
<keyword evidence="1" id="KW-0436">Ligase</keyword>
<dbReference type="Proteomes" id="UP001161325">
    <property type="component" value="Unassembled WGS sequence"/>
</dbReference>
<dbReference type="PANTHER" id="PTHR12835">
    <property type="entry name" value="BIOTIN PROTEIN LIGASE"/>
    <property type="match status" value="1"/>
</dbReference>
<evidence type="ECO:0000313" key="3">
    <source>
        <dbReference type="EMBL" id="GLC26576.1"/>
    </source>
</evidence>
<dbReference type="CDD" id="cd16442">
    <property type="entry name" value="BPL"/>
    <property type="match status" value="1"/>
</dbReference>
<evidence type="ECO:0000259" key="2">
    <source>
        <dbReference type="PROSITE" id="PS51733"/>
    </source>
</evidence>
<dbReference type="SUPFAM" id="SSF55681">
    <property type="entry name" value="Class II aaRS and biotin synthetases"/>
    <property type="match status" value="1"/>
</dbReference>
<dbReference type="PANTHER" id="PTHR12835:SF5">
    <property type="entry name" value="BIOTIN--PROTEIN LIGASE"/>
    <property type="match status" value="1"/>
</dbReference>
<dbReference type="PROSITE" id="PS51733">
    <property type="entry name" value="BPL_LPL_CATALYTIC"/>
    <property type="match status" value="1"/>
</dbReference>
<dbReference type="Gene3D" id="3.30.930.10">
    <property type="entry name" value="Bira Bifunctional Protein, Domain 2"/>
    <property type="match status" value="1"/>
</dbReference>
<name>A0AA37V7G2_9BACT</name>
<dbReference type="InterPro" id="IPR004143">
    <property type="entry name" value="BPL_LPL_catalytic"/>
</dbReference>
<accession>A0AA37V7G2</accession>
<dbReference type="GO" id="GO:0005737">
    <property type="term" value="C:cytoplasm"/>
    <property type="evidence" value="ECO:0007669"/>
    <property type="project" value="TreeGrafter"/>
</dbReference>
<keyword evidence="4" id="KW-1185">Reference proteome</keyword>
<comment type="caution">
    <text evidence="3">The sequence shown here is derived from an EMBL/GenBank/DDBJ whole genome shotgun (WGS) entry which is preliminary data.</text>
</comment>
<dbReference type="RefSeq" id="WP_284351026.1">
    <property type="nucleotide sequence ID" value="NZ_BRXS01000004.1"/>
</dbReference>
<organism evidence="3 4">
    <name type="scientific">Roseisolibacter agri</name>
    <dbReference type="NCBI Taxonomy" id="2014610"/>
    <lineage>
        <taxon>Bacteria</taxon>
        <taxon>Pseudomonadati</taxon>
        <taxon>Gemmatimonadota</taxon>
        <taxon>Gemmatimonadia</taxon>
        <taxon>Gemmatimonadales</taxon>
        <taxon>Gemmatimonadaceae</taxon>
        <taxon>Roseisolibacter</taxon>
    </lineage>
</organism>
<feature type="domain" description="BPL/LPL catalytic" evidence="2">
    <location>
        <begin position="10"/>
        <end position="190"/>
    </location>
</feature>
<dbReference type="GO" id="GO:0004077">
    <property type="term" value="F:biotin--[biotin carboxyl-carrier protein] ligase activity"/>
    <property type="evidence" value="ECO:0007669"/>
    <property type="project" value="InterPro"/>
</dbReference>
<dbReference type="EMBL" id="BRXS01000004">
    <property type="protein sequence ID" value="GLC26576.1"/>
    <property type="molecule type" value="Genomic_DNA"/>
</dbReference>
<protein>
    <recommendedName>
        <fullName evidence="2">BPL/LPL catalytic domain-containing protein</fullName>
    </recommendedName>
</protein>